<comment type="caution">
    <text evidence="1">The sequence shown here is derived from an EMBL/GenBank/DDBJ whole genome shotgun (WGS) entry which is preliminary data.</text>
</comment>
<accession>A0A839HH93</accession>
<dbReference type="AlphaFoldDB" id="A0A839HH93"/>
<dbReference type="RefSeq" id="WP_182660778.1">
    <property type="nucleotide sequence ID" value="NZ_JACIVI010000001.1"/>
</dbReference>
<dbReference type="EMBL" id="JACIVI010000001">
    <property type="protein sequence ID" value="MBB1160646.1"/>
    <property type="molecule type" value="Genomic_DNA"/>
</dbReference>
<evidence type="ECO:0000313" key="2">
    <source>
        <dbReference type="Proteomes" id="UP000586093"/>
    </source>
</evidence>
<name>A0A839HH93_9BURK</name>
<protein>
    <submittedName>
        <fullName evidence="1">Uncharacterized protein</fullName>
    </submittedName>
</protein>
<gene>
    <name evidence="1" type="ORF">H4F90_01455</name>
</gene>
<sequence length="131" mass="14117">MNPQPADPLPAAPAGNTLAFERALGALEHHLDTLGQALRQRDSGTLLEASRALQQALPAALDRLRHDAPHPLPPELRERLLRDRGRILAQREALSRAHAAVDRAVSVLLPGETPVYHPAGLARGERHLGSA</sequence>
<evidence type="ECO:0000313" key="1">
    <source>
        <dbReference type="EMBL" id="MBB1160646.1"/>
    </source>
</evidence>
<keyword evidence="2" id="KW-1185">Reference proteome</keyword>
<proteinExistence type="predicted"/>
<organism evidence="1 2">
    <name type="scientific">Aquariibacter albus</name>
    <dbReference type="NCBI Taxonomy" id="2759899"/>
    <lineage>
        <taxon>Bacteria</taxon>
        <taxon>Pseudomonadati</taxon>
        <taxon>Pseudomonadota</taxon>
        <taxon>Betaproteobacteria</taxon>
        <taxon>Burkholderiales</taxon>
        <taxon>Sphaerotilaceae</taxon>
        <taxon>Aquariibacter</taxon>
    </lineage>
</organism>
<dbReference type="Proteomes" id="UP000586093">
    <property type="component" value="Unassembled WGS sequence"/>
</dbReference>
<reference evidence="1 2" key="1">
    <citation type="submission" date="2020-08" db="EMBL/GenBank/DDBJ databases">
        <title>Aquariorum lacteus gen. nov., sp. nov., a new member of the family Comamonadaceae, isolated from freshwater aquarium.</title>
        <authorList>
            <person name="Chun S.-J."/>
        </authorList>
    </citation>
    <scope>NUCLEOTIDE SEQUENCE [LARGE SCALE GENOMIC DNA]</scope>
    <source>
        <strain evidence="1 2">SJAQ100</strain>
    </source>
</reference>